<evidence type="ECO:0000313" key="1">
    <source>
        <dbReference type="EMBL" id="QFS48910.1"/>
    </source>
</evidence>
<name>A0A5P8W8C5_9NOSO</name>
<dbReference type="EMBL" id="CP045226">
    <property type="protein sequence ID" value="QFS48910.1"/>
    <property type="molecule type" value="Genomic_DNA"/>
</dbReference>
<gene>
    <name evidence="1" type="ORF">GXM_06404</name>
</gene>
<reference evidence="1 2" key="1">
    <citation type="submission" date="2019-10" db="EMBL/GenBank/DDBJ databases">
        <title>Genomic and transcriptomic insights into the perfect genentic adaptation of a filamentous nitrogen-fixing cyanobacterium to rice fields.</title>
        <authorList>
            <person name="Chen Z."/>
        </authorList>
    </citation>
    <scope>NUCLEOTIDE SEQUENCE [LARGE SCALE GENOMIC DNA]</scope>
    <source>
        <strain evidence="1">CCNUC1</strain>
    </source>
</reference>
<proteinExistence type="predicted"/>
<accession>A0A5P8W8C5</accession>
<dbReference type="Proteomes" id="UP000326678">
    <property type="component" value="Chromosome Gxm1"/>
</dbReference>
<protein>
    <submittedName>
        <fullName evidence="1">Uncharacterized protein</fullName>
    </submittedName>
</protein>
<keyword evidence="2" id="KW-1185">Reference proteome</keyword>
<dbReference type="KEGG" id="nsh:GXM_06404"/>
<evidence type="ECO:0000313" key="2">
    <source>
        <dbReference type="Proteomes" id="UP000326678"/>
    </source>
</evidence>
<sequence>MVMSLVLVLKGFFLLVFTDYSEKLKSLHSDDFGENRCQFM</sequence>
<dbReference type="AlphaFoldDB" id="A0A5P8W8C5"/>
<organism evidence="1 2">
    <name type="scientific">Nostoc sphaeroides CCNUC1</name>
    <dbReference type="NCBI Taxonomy" id="2653204"/>
    <lineage>
        <taxon>Bacteria</taxon>
        <taxon>Bacillati</taxon>
        <taxon>Cyanobacteriota</taxon>
        <taxon>Cyanophyceae</taxon>
        <taxon>Nostocales</taxon>
        <taxon>Nostocaceae</taxon>
        <taxon>Nostoc</taxon>
    </lineage>
</organism>